<dbReference type="SUPFAM" id="SSF54665">
    <property type="entry name" value="CO dehydrogenase molybdoprotein N-domain-like"/>
    <property type="match status" value="1"/>
</dbReference>
<gene>
    <name evidence="2" type="ORF">SBA5_220007</name>
</gene>
<protein>
    <submittedName>
        <fullName evidence="2">Aerobic-type carbon monoxide dehydrogenase, large subunit CoxL/CutL-like protein</fullName>
    </submittedName>
</protein>
<evidence type="ECO:0000259" key="1">
    <source>
        <dbReference type="SMART" id="SM01008"/>
    </source>
</evidence>
<sequence>MSALAIMSTHATTRIVGAPVPRKEGVDKLTGRALYVDDIEREGMWHGATVRSTIPRGLIRSTTFDHRIDWREFAIVTAADIPGENCIQLIVADQPCLADGKVNHCEEPILLLAHPDKHKLREAVGAVYIEYESLPPIFTIEESERSDVIIWGADNLLKSFLLEKGDVDSAWSRAAHIIEGEYRTGAQEHLYIENQGMIAEYSVDRGITVWGSLQCPYYVVKSLKSVFDLPDEKVRVIQTETGGAFGGKEDFPSNVACHAALLAMKCGHPVKIIYDRIEDLAATTKRHPSRVRHRTALDGDGKLIAIEINLDTNGGAYATLSSTVLSRATLHATGPYLCPNVRVNARSWATNLVPYGAFRGFGAPQAIFAMERHMDEIAAALGIDPVELRRRNFLHQGDTNATEQLMRQPIILDQLLDRALRESDYYARRAQFARENAGCAIKRGMGIAAFYHGSGFTGSGEEYLNSLAGIDATPEGKVRVLVSNTEFGQGTNTILTQVAAEALGLDYQDVTMAAPDTGIVPNSGPTVASRTSMVVGRIIERAGLQLLNLLREHAGLSSSHTREEFFAACDRYRAAKGEVVSLCRYEAPPGIHWDDQTYHGEAYGAYAWALYVAQVAVDTVTYSAEVEEIWAVQEAGRVLHPVLAAGQIEGGIAQAIGFALYEKVVLQDGRMANNQMTNYIMPTAEDVPPIHVYFEQSHFPHGGFGAKGIGELPHDGPAPAILNAIRDATGVSFNAIPLLPEDLYAGLVETQPAEEPVAR</sequence>
<dbReference type="PANTHER" id="PTHR11908:SF157">
    <property type="entry name" value="XANTHINE DEHYDROGENASE SUBUNIT D-RELATED"/>
    <property type="match status" value="1"/>
</dbReference>
<dbReference type="InterPro" id="IPR000674">
    <property type="entry name" value="Ald_Oxase/Xan_DH_a/b"/>
</dbReference>
<organism evidence="2 3">
    <name type="scientific">Candidatus Sulfuritelmatomonas gaucii</name>
    <dbReference type="NCBI Taxonomy" id="2043161"/>
    <lineage>
        <taxon>Bacteria</taxon>
        <taxon>Pseudomonadati</taxon>
        <taxon>Acidobacteriota</taxon>
        <taxon>Terriglobia</taxon>
        <taxon>Terriglobales</taxon>
        <taxon>Acidobacteriaceae</taxon>
        <taxon>Candidatus Sulfuritelmatomonas</taxon>
    </lineage>
</organism>
<evidence type="ECO:0000313" key="2">
    <source>
        <dbReference type="EMBL" id="SPE19161.1"/>
    </source>
</evidence>
<dbReference type="InterPro" id="IPR037165">
    <property type="entry name" value="AldOxase/xan_DH_Mopterin-bd_sf"/>
</dbReference>
<dbReference type="InterPro" id="IPR046867">
    <property type="entry name" value="AldOxase/xan_DH_MoCoBD2"/>
</dbReference>
<dbReference type="AlphaFoldDB" id="A0A2N9L7F1"/>
<dbReference type="Gene3D" id="3.30.365.10">
    <property type="entry name" value="Aldehyde oxidase/xanthine dehydrogenase, molybdopterin binding domain"/>
    <property type="match status" value="4"/>
</dbReference>
<dbReference type="Proteomes" id="UP000239735">
    <property type="component" value="Unassembled WGS sequence"/>
</dbReference>
<dbReference type="Pfam" id="PF01315">
    <property type="entry name" value="Ald_Xan_dh_C"/>
    <property type="match status" value="1"/>
</dbReference>
<dbReference type="GO" id="GO:0016491">
    <property type="term" value="F:oxidoreductase activity"/>
    <property type="evidence" value="ECO:0007669"/>
    <property type="project" value="InterPro"/>
</dbReference>
<dbReference type="EMBL" id="OKRB01000078">
    <property type="protein sequence ID" value="SPE19161.1"/>
    <property type="molecule type" value="Genomic_DNA"/>
</dbReference>
<dbReference type="Pfam" id="PF02738">
    <property type="entry name" value="MoCoBD_1"/>
    <property type="match status" value="1"/>
</dbReference>
<dbReference type="InterPro" id="IPR016208">
    <property type="entry name" value="Ald_Oxase/xanthine_DH-like"/>
</dbReference>
<name>A0A2N9L7F1_9BACT</name>
<feature type="domain" description="Aldehyde oxidase/xanthine dehydrogenase a/b hammerhead" evidence="1">
    <location>
        <begin position="30"/>
        <end position="135"/>
    </location>
</feature>
<reference evidence="3" key="1">
    <citation type="submission" date="2018-02" db="EMBL/GenBank/DDBJ databases">
        <authorList>
            <person name="Hausmann B."/>
        </authorList>
    </citation>
    <scope>NUCLEOTIDE SEQUENCE [LARGE SCALE GENOMIC DNA]</scope>
    <source>
        <strain evidence="3">Peat soil MAG SbA5</strain>
    </source>
</reference>
<accession>A0A2N9L7F1</accession>
<proteinExistence type="predicted"/>
<dbReference type="SMART" id="SM01008">
    <property type="entry name" value="Ald_Xan_dh_C"/>
    <property type="match status" value="1"/>
</dbReference>
<dbReference type="Pfam" id="PF20256">
    <property type="entry name" value="MoCoBD_2"/>
    <property type="match status" value="1"/>
</dbReference>
<dbReference type="SUPFAM" id="SSF56003">
    <property type="entry name" value="Molybdenum cofactor-binding domain"/>
    <property type="match status" value="1"/>
</dbReference>
<evidence type="ECO:0000313" key="3">
    <source>
        <dbReference type="Proteomes" id="UP000239735"/>
    </source>
</evidence>
<dbReference type="Gene3D" id="3.90.1170.50">
    <property type="entry name" value="Aldehyde oxidase/xanthine dehydrogenase, a/b hammerhead"/>
    <property type="match status" value="1"/>
</dbReference>
<dbReference type="InterPro" id="IPR008274">
    <property type="entry name" value="AldOxase/xan_DH_MoCoBD1"/>
</dbReference>
<dbReference type="GO" id="GO:0005506">
    <property type="term" value="F:iron ion binding"/>
    <property type="evidence" value="ECO:0007669"/>
    <property type="project" value="InterPro"/>
</dbReference>
<dbReference type="InterPro" id="IPR036856">
    <property type="entry name" value="Ald_Oxase/Xan_DH_a/b_sf"/>
</dbReference>
<dbReference type="PANTHER" id="PTHR11908">
    <property type="entry name" value="XANTHINE DEHYDROGENASE"/>
    <property type="match status" value="1"/>
</dbReference>